<evidence type="ECO:0000313" key="1">
    <source>
        <dbReference type="EMBL" id="PVH27780.1"/>
    </source>
</evidence>
<sequence>MSDARFEDGVEQPLRLIARDDRDLQIISALLQDAVLTGADMRFDRAQRRFSLLLNRFRWEDRDRAAASGRRFERVRCVLDFADVGGVQHQGLTRDSDTVLSLLALAYEPESAPEDTAEASEGEPAGPGRVLLTFAGDGALSLTVECLEVELSDVTRPYMAPSGKAPQHND</sequence>
<dbReference type="RefSeq" id="WP_116559508.1">
    <property type="nucleotide sequence ID" value="NZ_QDKM01000009.1"/>
</dbReference>
<dbReference type="AlphaFoldDB" id="A0A2T8HQS3"/>
<name>A0A2T8HQS3_9RHOB</name>
<evidence type="ECO:0000313" key="2">
    <source>
        <dbReference type="Proteomes" id="UP000245911"/>
    </source>
</evidence>
<dbReference type="EMBL" id="QDKM01000009">
    <property type="protein sequence ID" value="PVH27780.1"/>
    <property type="molecule type" value="Genomic_DNA"/>
</dbReference>
<dbReference type="Proteomes" id="UP000245911">
    <property type="component" value="Unassembled WGS sequence"/>
</dbReference>
<gene>
    <name evidence="1" type="ORF">DDE20_15875</name>
</gene>
<dbReference type="OrthoDB" id="9806367at2"/>
<dbReference type="InterPro" id="IPR021335">
    <property type="entry name" value="DUF2948"/>
</dbReference>
<accession>A0A2T8HQS3</accession>
<organism evidence="1 2">
    <name type="scientific">Pararhodobacter oceanensis</name>
    <dbReference type="NCBI Taxonomy" id="2172121"/>
    <lineage>
        <taxon>Bacteria</taxon>
        <taxon>Pseudomonadati</taxon>
        <taxon>Pseudomonadota</taxon>
        <taxon>Alphaproteobacteria</taxon>
        <taxon>Rhodobacterales</taxon>
        <taxon>Paracoccaceae</taxon>
        <taxon>Pararhodobacter</taxon>
    </lineage>
</organism>
<protein>
    <submittedName>
        <fullName evidence="1">DUF2948 domain-containing protein</fullName>
    </submittedName>
</protein>
<dbReference type="Pfam" id="PF11164">
    <property type="entry name" value="DUF2948"/>
    <property type="match status" value="1"/>
</dbReference>
<proteinExistence type="predicted"/>
<reference evidence="1 2" key="1">
    <citation type="submission" date="2018-04" db="EMBL/GenBank/DDBJ databases">
        <title>Pararhodobacter oceanense sp. nov., isolated from marine intertidal sediment.</title>
        <authorList>
            <person name="Wang X.-L."/>
            <person name="Du Z.-J."/>
        </authorList>
    </citation>
    <scope>NUCLEOTIDE SEQUENCE [LARGE SCALE GENOMIC DNA]</scope>
    <source>
        <strain evidence="1 2">AM505</strain>
    </source>
</reference>
<comment type="caution">
    <text evidence="1">The sequence shown here is derived from an EMBL/GenBank/DDBJ whole genome shotgun (WGS) entry which is preliminary data.</text>
</comment>
<keyword evidence="2" id="KW-1185">Reference proteome</keyword>